<dbReference type="AlphaFoldDB" id="A0A1T2XK70"/>
<dbReference type="GO" id="GO:0005524">
    <property type="term" value="F:ATP binding"/>
    <property type="evidence" value="ECO:0007669"/>
    <property type="project" value="UniProtKB-UniRule"/>
</dbReference>
<evidence type="ECO:0000256" key="1">
    <source>
        <dbReference type="PIRNR" id="PIRNR036409"/>
    </source>
</evidence>
<dbReference type="STRING" id="1324314.BVG16_05955"/>
<dbReference type="PANTHER" id="PTHR40453">
    <property type="entry name" value="PROTEIN YOEF"/>
    <property type="match status" value="1"/>
</dbReference>
<evidence type="ECO:0000313" key="3">
    <source>
        <dbReference type="Proteomes" id="UP000190188"/>
    </source>
</evidence>
<reference evidence="2 3" key="1">
    <citation type="submission" date="2017-01" db="EMBL/GenBank/DDBJ databases">
        <title>Genome analysis of Paenibacillus selenitrireducens ES3-24.</title>
        <authorList>
            <person name="Xu D."/>
            <person name="Yao R."/>
            <person name="Zheng S."/>
        </authorList>
    </citation>
    <scope>NUCLEOTIDE SEQUENCE [LARGE SCALE GENOMIC DNA]</scope>
    <source>
        <strain evidence="2 3">ES3-24</strain>
    </source>
</reference>
<evidence type="ECO:0000313" key="2">
    <source>
        <dbReference type="EMBL" id="OPA80277.1"/>
    </source>
</evidence>
<dbReference type="Pfam" id="PF10662">
    <property type="entry name" value="PduV-EutP"/>
    <property type="match status" value="1"/>
</dbReference>
<dbReference type="InterPro" id="IPR027417">
    <property type="entry name" value="P-loop_NTPase"/>
</dbReference>
<dbReference type="InterPro" id="IPR012381">
    <property type="entry name" value="EutP_PduV"/>
</dbReference>
<dbReference type="OrthoDB" id="6179at2"/>
<dbReference type="PANTHER" id="PTHR40453:SF1">
    <property type="entry name" value="PROTEIN YOEF"/>
    <property type="match status" value="1"/>
</dbReference>
<accession>A0A1T2XK70</accession>
<organism evidence="2 3">
    <name type="scientific">Paenibacillus selenitireducens</name>
    <dbReference type="NCBI Taxonomy" id="1324314"/>
    <lineage>
        <taxon>Bacteria</taxon>
        <taxon>Bacillati</taxon>
        <taxon>Bacillota</taxon>
        <taxon>Bacilli</taxon>
        <taxon>Bacillales</taxon>
        <taxon>Paenibacillaceae</taxon>
        <taxon>Paenibacillus</taxon>
    </lineage>
</organism>
<comment type="caution">
    <text evidence="2">The sequence shown here is derived from an EMBL/GenBank/DDBJ whole genome shotgun (WGS) entry which is preliminary data.</text>
</comment>
<protein>
    <submittedName>
        <fullName evidence="2">Ethanolamine utilization protein EutP</fullName>
    </submittedName>
</protein>
<sequence length="161" mass="17846">MKQGKKTLKRIMIIGSVGAGKSSLMQALFREDQPARKTQSLEYRDWLIDTPGEYTENPMYYRSLMATSFEACMLMIVQDATAKHIALPHGFAGGFPIPAMGVITKADHPDANPERAESLLRVAMPEGEVWLTSSLTKHNIEPLRQKLLQCLGLSEADVGEL</sequence>
<dbReference type="SUPFAM" id="SSF52540">
    <property type="entry name" value="P-loop containing nucleoside triphosphate hydrolases"/>
    <property type="match status" value="1"/>
</dbReference>
<comment type="similarity">
    <text evidence="1">Belongs to the EutP/PduV family.</text>
</comment>
<dbReference type="CDD" id="cd00882">
    <property type="entry name" value="Ras_like_GTPase"/>
    <property type="match status" value="1"/>
</dbReference>
<dbReference type="GO" id="GO:0006576">
    <property type="term" value="P:biogenic amine metabolic process"/>
    <property type="evidence" value="ECO:0007669"/>
    <property type="project" value="InterPro"/>
</dbReference>
<keyword evidence="1" id="KW-0547">Nucleotide-binding</keyword>
<name>A0A1T2XK70_9BACL</name>
<proteinExistence type="inferred from homology"/>
<dbReference type="Gene3D" id="3.40.50.300">
    <property type="entry name" value="P-loop containing nucleotide triphosphate hydrolases"/>
    <property type="match status" value="1"/>
</dbReference>
<dbReference type="PIRSF" id="PIRSF036409">
    <property type="entry name" value="EutP_PduV"/>
    <property type="match status" value="1"/>
</dbReference>
<keyword evidence="3" id="KW-1185">Reference proteome</keyword>
<dbReference type="EMBL" id="MSZX01000002">
    <property type="protein sequence ID" value="OPA80277.1"/>
    <property type="molecule type" value="Genomic_DNA"/>
</dbReference>
<dbReference type="Proteomes" id="UP000190188">
    <property type="component" value="Unassembled WGS sequence"/>
</dbReference>
<dbReference type="RefSeq" id="WP_078497625.1">
    <property type="nucleotide sequence ID" value="NZ_MSZX01000002.1"/>
</dbReference>
<gene>
    <name evidence="2" type="ORF">BVG16_05955</name>
</gene>